<name>A0ABM7Q0Z1_SINCY</name>
<dbReference type="CDD" id="cd06588">
    <property type="entry name" value="PhnB_like"/>
    <property type="match status" value="1"/>
</dbReference>
<evidence type="ECO:0000313" key="2">
    <source>
        <dbReference type="EMBL" id="BCT78241.1"/>
    </source>
</evidence>
<dbReference type="PANTHER" id="PTHR33990:SF1">
    <property type="entry name" value="PROTEIN YJDN"/>
    <property type="match status" value="1"/>
</dbReference>
<feature type="domain" description="PhnB-like" evidence="1">
    <location>
        <begin position="6"/>
        <end position="133"/>
    </location>
</feature>
<dbReference type="RefSeq" id="WP_229230865.1">
    <property type="nucleotide sequence ID" value="NZ_AP024525.1"/>
</dbReference>
<dbReference type="InterPro" id="IPR028973">
    <property type="entry name" value="PhnB-like"/>
</dbReference>
<keyword evidence="3" id="KW-1185">Reference proteome</keyword>
<gene>
    <name evidence="2" type="primary">phnB</name>
    <name evidence="2" type="ORF">SCMU_40830</name>
</gene>
<organism evidence="2 3">
    <name type="scientific">Sinomonas cyclohexanicum</name>
    <name type="common">Corynebacterium cyclohexanicum</name>
    <dbReference type="NCBI Taxonomy" id="322009"/>
    <lineage>
        <taxon>Bacteria</taxon>
        <taxon>Bacillati</taxon>
        <taxon>Actinomycetota</taxon>
        <taxon>Actinomycetes</taxon>
        <taxon>Micrococcales</taxon>
        <taxon>Micrococcaceae</taxon>
        <taxon>Sinomonas</taxon>
    </lineage>
</organism>
<dbReference type="InterPro" id="IPR029068">
    <property type="entry name" value="Glyas_Bleomycin-R_OHBP_Dase"/>
</dbReference>
<evidence type="ECO:0000259" key="1">
    <source>
        <dbReference type="Pfam" id="PF06983"/>
    </source>
</evidence>
<evidence type="ECO:0000313" key="3">
    <source>
        <dbReference type="Proteomes" id="UP001319861"/>
    </source>
</evidence>
<dbReference type="Pfam" id="PF06983">
    <property type="entry name" value="3-dmu-9_3-mt"/>
    <property type="match status" value="1"/>
</dbReference>
<dbReference type="PANTHER" id="PTHR33990">
    <property type="entry name" value="PROTEIN YJDN-RELATED"/>
    <property type="match status" value="1"/>
</dbReference>
<dbReference type="Proteomes" id="UP001319861">
    <property type="component" value="Chromosome"/>
</dbReference>
<reference evidence="2 3" key="1">
    <citation type="journal article" date="2021" name="J. Biosci. Bioeng.">
        <title>Identification and characterization of a chc gene cluster responsible for the aromatization pathway of cyclohexanecarboxylate degradation in Sinomonas cyclohexanicum ATCC 51369.</title>
        <authorList>
            <person name="Yamamoto T."/>
            <person name="Hasegawa Y."/>
            <person name="Lau P.C.K."/>
            <person name="Iwaki H."/>
        </authorList>
    </citation>
    <scope>NUCLEOTIDE SEQUENCE [LARGE SCALE GENOMIC DNA]</scope>
    <source>
        <strain evidence="2 3">ATCC 51369</strain>
    </source>
</reference>
<proteinExistence type="predicted"/>
<dbReference type="Gene3D" id="3.10.180.10">
    <property type="entry name" value="2,3-Dihydroxybiphenyl 1,2-Dioxygenase, domain 1"/>
    <property type="match status" value="1"/>
</dbReference>
<protein>
    <submittedName>
        <fullName evidence="2">VOC family protein</fullName>
    </submittedName>
</protein>
<sequence>MPTILNPYLHFTGNAREAMTFYQSVFGGDLNISTYGQFQPEAAAGGDADKVMHGQIVAPNGLVLMGSDAPEGMPVSQGSSSISVSLSGDDDAELRGYWDKLAEGAAVAVPLAKSPWGDSFGMLTDRFGIEWLVNINSGQAGGAPA</sequence>
<dbReference type="SUPFAM" id="SSF54593">
    <property type="entry name" value="Glyoxalase/Bleomycin resistance protein/Dihydroxybiphenyl dioxygenase"/>
    <property type="match status" value="1"/>
</dbReference>
<dbReference type="EMBL" id="AP024525">
    <property type="protein sequence ID" value="BCT78241.1"/>
    <property type="molecule type" value="Genomic_DNA"/>
</dbReference>
<accession>A0ABM7Q0Z1</accession>